<dbReference type="InterPro" id="IPR055236">
    <property type="entry name" value="EVH1_PP4R3"/>
</dbReference>
<dbReference type="InterPro" id="IPR011993">
    <property type="entry name" value="PH-like_dom_sf"/>
</dbReference>
<evidence type="ECO:0000256" key="1">
    <source>
        <dbReference type="ARBA" id="ARBA00004123"/>
    </source>
</evidence>
<evidence type="ECO:0000313" key="9">
    <source>
        <dbReference type="Proteomes" id="UP000301737"/>
    </source>
</evidence>
<dbReference type="InterPro" id="IPR016024">
    <property type="entry name" value="ARM-type_fold"/>
</dbReference>
<evidence type="ECO:0000256" key="2">
    <source>
        <dbReference type="ARBA" id="ARBA00023242"/>
    </source>
</evidence>
<comment type="caution">
    <text evidence="8">The sequence shown here is derived from an EMBL/GenBank/DDBJ whole genome shotgun (WGS) entry which is preliminary data.</text>
</comment>
<feature type="region of interest" description="Disordered" evidence="5">
    <location>
        <begin position="753"/>
        <end position="802"/>
    </location>
</feature>
<gene>
    <name evidence="8" type="primary">PSY2</name>
    <name evidence="8" type="ORF">ZYGM_003525</name>
</gene>
<dbReference type="PANTHER" id="PTHR23318">
    <property type="entry name" value="ATP SYNTHASE GAMMA-RELATED"/>
    <property type="match status" value="1"/>
</dbReference>
<dbReference type="InterPro" id="IPR011989">
    <property type="entry name" value="ARM-like"/>
</dbReference>
<organism evidence="8 9">
    <name type="scientific">Zygosaccharomyces mellis</name>
    <dbReference type="NCBI Taxonomy" id="42258"/>
    <lineage>
        <taxon>Eukaryota</taxon>
        <taxon>Fungi</taxon>
        <taxon>Dikarya</taxon>
        <taxon>Ascomycota</taxon>
        <taxon>Saccharomycotina</taxon>
        <taxon>Saccharomycetes</taxon>
        <taxon>Saccharomycetales</taxon>
        <taxon>Saccharomycetaceae</taxon>
        <taxon>Zygosaccharomyces</taxon>
    </lineage>
</organism>
<dbReference type="Pfam" id="PF22972">
    <property type="entry name" value="EVH1_PP4R3"/>
    <property type="match status" value="1"/>
</dbReference>
<evidence type="ECO:0000256" key="4">
    <source>
        <dbReference type="ARBA" id="ARBA00068937"/>
    </source>
</evidence>
<dbReference type="InterPro" id="IPR006887">
    <property type="entry name" value="P4R3-like_central_dom"/>
</dbReference>
<feature type="region of interest" description="Disordered" evidence="5">
    <location>
        <begin position="435"/>
        <end position="454"/>
    </location>
</feature>
<dbReference type="EMBL" id="BIMX01000011">
    <property type="protein sequence ID" value="GCE99622.1"/>
    <property type="molecule type" value="Genomic_DNA"/>
</dbReference>
<dbReference type="FunFam" id="2.30.29.30:FF:000455">
    <property type="entry name" value="Psy2p"/>
    <property type="match status" value="1"/>
</dbReference>
<evidence type="ECO:0000256" key="3">
    <source>
        <dbReference type="ARBA" id="ARBA00058488"/>
    </source>
</evidence>
<sequence length="829" mass="95134">MYNGGVEIFIGDTTPKRVKAYILENNEWRDTGTGFCVGRLEKSDIQGDDNRLHAFLVVNNEDAPEEILLKSRLEGNIEYQRQEETLIVWKDLAGHDIALSFEESVGCDVLCEFIVQVQRKLEHNISLVAVKSTENGVGSVHEIITGPVTLPSRDWKQDENSLLEALRILNENVAFEFLKNETVEFVLRTDYLDILIKHFHECEQQRLPRDLLLLGSIVKTLILYNQRDILEQMVDDDKIMGIVGILEYDTEFPTSRANHRQCLDSYGPGFKEVIPIDNADLKAIIKKCFRLQFLKDVVLVRFLDDHNFNLIVDIILDLETCIVDFLQVDPFLDKLMELYDDEKNFEASFQKELPEKRKCGIKLLHQCVQMSKGLDPIDKSKFYKTLVRRPLFKVLDYAFRVETDDSVRILATDTIITIIEHDILLIHSVQHERKYHEANESRKPQNHDLEDGKPTTKDMSLLLILSTILLTDKSPGLKEQVAQALNTLLHPEGCFSAESDFDDSPPRNGQGSTDFISDFNCDLHVESEDMEKNPRYLNDGSETSPDFLLVEYFSNFYSQVAPILFAPLIRTNGNPPASELQGRDNSSLIHLVKFVSFICSEHDRRLSRQFVLENGLLDSVSELIAPSHSLQLRLTAVRCFKNIMCLDDDYYQRYMISKELFKPIIGLLEENLYEDNLANSCIQDFFKIIASNCLSVREEVGLTAYSYVVFKTTNFTLLKTHLIEKYGSLLEKTRYIRFVEDLLRYHQEQKNSEENYVKIKPRSGSMGTGDPTDDDNKSAKRPHSDLDPQGLEDSDPSMGERSVTFKRALDKFNRVEPSSSAIFGEILRE</sequence>
<feature type="compositionally biased region" description="Basic and acidic residues" evidence="5">
    <location>
        <begin position="774"/>
        <end position="786"/>
    </location>
</feature>
<protein>
    <recommendedName>
        <fullName evidence="4">Serine/threonine-protein phosphatase 4 regulatory subunit 3</fullName>
    </recommendedName>
</protein>
<dbReference type="InterPro" id="IPR051137">
    <property type="entry name" value="PP4R3-like"/>
</dbReference>
<comment type="subcellular location">
    <subcellularLocation>
        <location evidence="1">Nucleus</location>
    </subcellularLocation>
</comment>
<evidence type="ECO:0000259" key="6">
    <source>
        <dbReference type="Pfam" id="PF04802"/>
    </source>
</evidence>
<dbReference type="Proteomes" id="UP000301737">
    <property type="component" value="Unassembled WGS sequence"/>
</dbReference>
<dbReference type="SUPFAM" id="SSF48371">
    <property type="entry name" value="ARM repeat"/>
    <property type="match status" value="1"/>
</dbReference>
<dbReference type="GO" id="GO:0006974">
    <property type="term" value="P:DNA damage response"/>
    <property type="evidence" value="ECO:0007669"/>
    <property type="project" value="TreeGrafter"/>
</dbReference>
<dbReference type="Gene3D" id="2.30.29.30">
    <property type="entry name" value="Pleckstrin-homology domain (PH domain)/Phosphotyrosine-binding domain (PTB)"/>
    <property type="match status" value="1"/>
</dbReference>
<reference evidence="8 9" key="1">
    <citation type="submission" date="2019-01" db="EMBL/GenBank/DDBJ databases">
        <title>Draft Genome Sequencing of Zygosaccharomyces mellis Ca-7.</title>
        <authorList>
            <person name="Shiwa Y."/>
            <person name="Kanesaki Y."/>
            <person name="Ishige T."/>
            <person name="Mura K."/>
            <person name="Hori T."/>
            <person name="Tamura T."/>
        </authorList>
    </citation>
    <scope>NUCLEOTIDE SEQUENCE [LARGE SCALE GENOMIC DNA]</scope>
    <source>
        <strain evidence="8 9">Ca-7</strain>
    </source>
</reference>
<comment type="function">
    <text evidence="3">Core regulatory subunit of the histone H2A phosphatase complex, which dephosphorylates H2AS128ph (gamma-H2A) that has been displaced from sites of DNA lesions in the double-stranded DNA break repair process. Dephosphorylation is necessary for efficient recovery from the DNA damage checkpoint.</text>
</comment>
<proteinExistence type="predicted"/>
<feature type="domain" description="Serine/threonine-protein phosphatase 4 regulatory subunit 3-like central" evidence="6">
    <location>
        <begin position="167"/>
        <end position="746"/>
    </location>
</feature>
<keyword evidence="9" id="KW-1185">Reference proteome</keyword>
<keyword evidence="2" id="KW-0539">Nucleus</keyword>
<dbReference type="PANTHER" id="PTHR23318:SF0">
    <property type="entry name" value="SERINE_THREONINE-PROTEIN PHOSPHATASE 4 REGULATORY SUBUNIT 3"/>
    <property type="match status" value="1"/>
</dbReference>
<dbReference type="OrthoDB" id="27483at2759"/>
<accession>A0A4C2EBD0</accession>
<evidence type="ECO:0000259" key="7">
    <source>
        <dbReference type="Pfam" id="PF22972"/>
    </source>
</evidence>
<dbReference type="GO" id="GO:0010948">
    <property type="term" value="P:negative regulation of cell cycle process"/>
    <property type="evidence" value="ECO:0007669"/>
    <property type="project" value="UniProtKB-ARBA"/>
</dbReference>
<name>A0A4C2EBD0_9SACH</name>
<dbReference type="AlphaFoldDB" id="A0A4C2EBD0"/>
<evidence type="ECO:0000256" key="5">
    <source>
        <dbReference type="SAM" id="MobiDB-lite"/>
    </source>
</evidence>
<dbReference type="GO" id="GO:0005654">
    <property type="term" value="C:nucleoplasm"/>
    <property type="evidence" value="ECO:0007669"/>
    <property type="project" value="TreeGrafter"/>
</dbReference>
<dbReference type="Gene3D" id="1.25.10.10">
    <property type="entry name" value="Leucine-rich Repeat Variant"/>
    <property type="match status" value="1"/>
</dbReference>
<feature type="domain" description="PP4R3 EVH1-like" evidence="7">
    <location>
        <begin position="16"/>
        <end position="121"/>
    </location>
</feature>
<dbReference type="GO" id="GO:0072542">
    <property type="term" value="F:protein phosphatase activator activity"/>
    <property type="evidence" value="ECO:0007669"/>
    <property type="project" value="TreeGrafter"/>
</dbReference>
<evidence type="ECO:0000313" key="8">
    <source>
        <dbReference type="EMBL" id="GCE99622.1"/>
    </source>
</evidence>
<dbReference type="GO" id="GO:0030289">
    <property type="term" value="C:protein phosphatase 4 complex"/>
    <property type="evidence" value="ECO:0007669"/>
    <property type="project" value="TreeGrafter"/>
</dbReference>
<dbReference type="Pfam" id="PF04802">
    <property type="entry name" value="PP4R3"/>
    <property type="match status" value="1"/>
</dbReference>